<dbReference type="AlphaFoldDB" id="A0A0B7A1W3"/>
<protein>
    <submittedName>
        <fullName evidence="2">Uncharacterized protein</fullName>
    </submittedName>
</protein>
<accession>A0A0B7A1W3</accession>
<evidence type="ECO:0000313" key="2">
    <source>
        <dbReference type="EMBL" id="CEK74096.1"/>
    </source>
</evidence>
<dbReference type="EMBL" id="HACG01027231">
    <property type="protein sequence ID" value="CEK74096.1"/>
    <property type="molecule type" value="Transcribed_RNA"/>
</dbReference>
<name>A0A0B7A1W3_9EUPU</name>
<organism evidence="2">
    <name type="scientific">Arion vulgaris</name>
    <dbReference type="NCBI Taxonomy" id="1028688"/>
    <lineage>
        <taxon>Eukaryota</taxon>
        <taxon>Metazoa</taxon>
        <taxon>Spiralia</taxon>
        <taxon>Lophotrochozoa</taxon>
        <taxon>Mollusca</taxon>
        <taxon>Gastropoda</taxon>
        <taxon>Heterobranchia</taxon>
        <taxon>Euthyneura</taxon>
        <taxon>Panpulmonata</taxon>
        <taxon>Eupulmonata</taxon>
        <taxon>Stylommatophora</taxon>
        <taxon>Helicina</taxon>
        <taxon>Arionoidea</taxon>
        <taxon>Arionidae</taxon>
        <taxon>Arion</taxon>
    </lineage>
</organism>
<feature type="compositionally biased region" description="Basic residues" evidence="1">
    <location>
        <begin position="76"/>
        <end position="90"/>
    </location>
</feature>
<reference evidence="2" key="1">
    <citation type="submission" date="2014-12" db="EMBL/GenBank/DDBJ databases">
        <title>Insight into the proteome of Arion vulgaris.</title>
        <authorList>
            <person name="Aradska J."/>
            <person name="Bulat T."/>
            <person name="Smidak R."/>
            <person name="Sarate P."/>
            <person name="Gangsoo J."/>
            <person name="Sialana F."/>
            <person name="Bilban M."/>
            <person name="Lubec G."/>
        </authorList>
    </citation>
    <scope>NUCLEOTIDE SEQUENCE</scope>
    <source>
        <tissue evidence="2">Skin</tissue>
    </source>
</reference>
<feature type="region of interest" description="Disordered" evidence="1">
    <location>
        <begin position="74"/>
        <end position="101"/>
    </location>
</feature>
<gene>
    <name evidence="2" type="primary">ORF89618</name>
</gene>
<proteinExistence type="predicted"/>
<evidence type="ECO:0000256" key="1">
    <source>
        <dbReference type="SAM" id="MobiDB-lite"/>
    </source>
</evidence>
<sequence>MVKIPGTGTNVEPKVFNSQKVNHKDAMQLLLFIKFSSSLSSLVKVKHVKRNNVVLQNSDPAMFRPRFIYQANYTKQAKKTKPSKKTKPAKNTKNTKQTKKLRLLIHSDLSSVLQLKPQPL</sequence>